<dbReference type="AlphaFoldDB" id="A0A7K1S5T8"/>
<keyword evidence="4" id="KW-1185">Reference proteome</keyword>
<dbReference type="InterPro" id="IPR041183">
    <property type="entry name" value="Cyclophilin-like"/>
</dbReference>
<keyword evidence="1" id="KW-0812">Transmembrane</keyword>
<keyword evidence="1" id="KW-1133">Transmembrane helix</keyword>
<evidence type="ECO:0000313" key="3">
    <source>
        <dbReference type="EMBL" id="MVM29154.1"/>
    </source>
</evidence>
<gene>
    <name evidence="3" type="ORF">GO755_03850</name>
</gene>
<accession>A0A7K1S5T8</accession>
<feature type="domain" description="Cyclophilin-like" evidence="2">
    <location>
        <begin position="53"/>
        <end position="161"/>
    </location>
</feature>
<name>A0A7K1S5T8_9BACT</name>
<dbReference type="InterPro" id="IPR029000">
    <property type="entry name" value="Cyclophilin-like_dom_sf"/>
</dbReference>
<evidence type="ECO:0000259" key="2">
    <source>
        <dbReference type="Pfam" id="PF18050"/>
    </source>
</evidence>
<reference evidence="3 4" key="1">
    <citation type="submission" date="2019-12" db="EMBL/GenBank/DDBJ databases">
        <title>Spirosoma sp. HMF4905 genome sequencing and assembly.</title>
        <authorList>
            <person name="Kang H."/>
            <person name="Cha I."/>
            <person name="Kim H."/>
            <person name="Joh K."/>
        </authorList>
    </citation>
    <scope>NUCLEOTIDE SEQUENCE [LARGE SCALE GENOMIC DNA]</scope>
    <source>
        <strain evidence="3 4">HMF4905</strain>
    </source>
</reference>
<evidence type="ECO:0000313" key="4">
    <source>
        <dbReference type="Proteomes" id="UP000436006"/>
    </source>
</evidence>
<protein>
    <recommendedName>
        <fullName evidence="2">Cyclophilin-like domain-containing protein</fullName>
    </recommendedName>
</protein>
<feature type="transmembrane region" description="Helical" evidence="1">
    <location>
        <begin position="6"/>
        <end position="26"/>
    </location>
</feature>
<dbReference type="RefSeq" id="WP_157583228.1">
    <property type="nucleotide sequence ID" value="NZ_WPIN01000001.1"/>
</dbReference>
<sequence>MNKAPILLLSISLIIPMTFWGIGSIIRDQSELERKGLVQLKIDEPLDRLSLKITVGTKEGIATFVDSKTTRDFIKLLPLTLLMDDLGKREKYSGISQSLSKEGSIKTTYQKGDISYWLGGGIATFYNQDNHEVKAGLIVLARLEKGIDLFTGPDSINVTFEVIKKK</sequence>
<dbReference type="SUPFAM" id="SSF50891">
    <property type="entry name" value="Cyclophilin-like"/>
    <property type="match status" value="1"/>
</dbReference>
<organism evidence="3 4">
    <name type="scientific">Spirosoma arboris</name>
    <dbReference type="NCBI Taxonomy" id="2682092"/>
    <lineage>
        <taxon>Bacteria</taxon>
        <taxon>Pseudomonadati</taxon>
        <taxon>Bacteroidota</taxon>
        <taxon>Cytophagia</taxon>
        <taxon>Cytophagales</taxon>
        <taxon>Cytophagaceae</taxon>
        <taxon>Spirosoma</taxon>
    </lineage>
</organism>
<dbReference type="EMBL" id="WPIN01000001">
    <property type="protein sequence ID" value="MVM29154.1"/>
    <property type="molecule type" value="Genomic_DNA"/>
</dbReference>
<proteinExistence type="predicted"/>
<dbReference type="Pfam" id="PF18050">
    <property type="entry name" value="Cyclophil_like2"/>
    <property type="match status" value="1"/>
</dbReference>
<evidence type="ECO:0000256" key="1">
    <source>
        <dbReference type="SAM" id="Phobius"/>
    </source>
</evidence>
<dbReference type="Gene3D" id="2.40.100.20">
    <property type="match status" value="1"/>
</dbReference>
<keyword evidence="1" id="KW-0472">Membrane</keyword>
<comment type="caution">
    <text evidence="3">The sequence shown here is derived from an EMBL/GenBank/DDBJ whole genome shotgun (WGS) entry which is preliminary data.</text>
</comment>
<dbReference type="Proteomes" id="UP000436006">
    <property type="component" value="Unassembled WGS sequence"/>
</dbReference>